<proteinExistence type="predicted"/>
<evidence type="ECO:0000313" key="2">
    <source>
        <dbReference type="EMBL" id="BBO19995.1"/>
    </source>
</evidence>
<evidence type="ECO:0000313" key="3">
    <source>
        <dbReference type="Proteomes" id="UP000662914"/>
    </source>
</evidence>
<protein>
    <recommendedName>
        <fullName evidence="4">DUF1640 domain-containing protein</fullName>
    </recommendedName>
</protein>
<reference evidence="2" key="1">
    <citation type="journal article" name="DNA Res.">
        <title>The physiological potential of anammox bacteria as revealed by their core genome structure.</title>
        <authorList>
            <person name="Okubo T."/>
            <person name="Toyoda A."/>
            <person name="Fukuhara K."/>
            <person name="Uchiyama I."/>
            <person name="Harigaya Y."/>
            <person name="Kuroiwa M."/>
            <person name="Suzuki T."/>
            <person name="Murakami Y."/>
            <person name="Suwa Y."/>
            <person name="Takami H."/>
        </authorList>
    </citation>
    <scope>NUCLEOTIDE SEQUENCE</scope>
    <source>
        <strain evidence="2">317325-3</strain>
    </source>
</reference>
<dbReference type="EMBL" id="AP021857">
    <property type="protein sequence ID" value="BBO19995.1"/>
    <property type="molecule type" value="Genomic_DNA"/>
</dbReference>
<name>A0A809R6Q2_9PROT</name>
<gene>
    <name evidence="2" type="ORF">DSYM_06940</name>
</gene>
<feature type="transmembrane region" description="Helical" evidence="1">
    <location>
        <begin position="60"/>
        <end position="77"/>
    </location>
</feature>
<keyword evidence="1" id="KW-0812">Transmembrane</keyword>
<keyword evidence="1" id="KW-1133">Transmembrane helix</keyword>
<evidence type="ECO:0000256" key="1">
    <source>
        <dbReference type="SAM" id="Phobius"/>
    </source>
</evidence>
<evidence type="ECO:0008006" key="4">
    <source>
        <dbReference type="Google" id="ProtNLM"/>
    </source>
</evidence>
<organism evidence="2 3">
    <name type="scientific">Candidatus Desulfobacillus denitrificans</name>
    <dbReference type="NCBI Taxonomy" id="2608985"/>
    <lineage>
        <taxon>Bacteria</taxon>
        <taxon>Pseudomonadati</taxon>
        <taxon>Pseudomonadota</taxon>
        <taxon>Betaproteobacteria</taxon>
        <taxon>Candidatus Desulfobacillus</taxon>
    </lineage>
</organism>
<sequence>MASITSDTHKFIRRLKEAGVPESQAEAMAEALRDAQGEAELVTKQDMQLELAPIKADVQLIKWMLGILLAGVASLVIKSFF</sequence>
<dbReference type="KEGG" id="ddz:DSYM_06940"/>
<dbReference type="AlphaFoldDB" id="A0A809R6Q2"/>
<keyword evidence="1" id="KW-0472">Membrane</keyword>
<dbReference type="Gene3D" id="1.20.5.340">
    <property type="match status" value="1"/>
</dbReference>
<dbReference type="Proteomes" id="UP000662914">
    <property type="component" value="Chromosome"/>
</dbReference>
<accession>A0A809R6Q2</accession>